<sequence length="163" mass="18542">MPSCEVSKGIRNVSLRSTSGYENAKQSFASGKETERLKLLNVRLRLSSGDGNTWHSQATGKPTRDQKVVILKRAERQSPRLSSPRGRNDKAQNFHPREGGTTKPKTFIPEREERPSWGSRFSYQKLDSLLALCALWNDKNWHERAPWSEKISMNVLYGAKELA</sequence>
<dbReference type="EMBL" id="RKIK01000006">
    <property type="protein sequence ID" value="ROV61749.1"/>
    <property type="molecule type" value="Genomic_DNA"/>
</dbReference>
<name>A0A3N3E572_9VIBR</name>
<comment type="caution">
    <text evidence="2">The sequence shown here is derived from an EMBL/GenBank/DDBJ whole genome shotgun (WGS) entry which is preliminary data.</text>
</comment>
<reference evidence="2 3" key="1">
    <citation type="submission" date="2018-11" db="EMBL/GenBank/DDBJ databases">
        <title>Vibrio ponticus strain CAIM 1751 pathogenic for the snapper Lutjanus guttatus.</title>
        <authorList>
            <person name="Soto-Rodriguez S."/>
            <person name="Lozano-Olvera R."/>
            <person name="Gomez-Gil B."/>
        </authorList>
    </citation>
    <scope>NUCLEOTIDE SEQUENCE [LARGE SCALE GENOMIC DNA]</scope>
    <source>
        <strain evidence="2 3">CAIM 1751</strain>
    </source>
</reference>
<protein>
    <submittedName>
        <fullName evidence="2">Uncharacterized protein</fullName>
    </submittedName>
</protein>
<dbReference type="Proteomes" id="UP000278792">
    <property type="component" value="Unassembled WGS sequence"/>
</dbReference>
<evidence type="ECO:0000256" key="1">
    <source>
        <dbReference type="SAM" id="MobiDB-lite"/>
    </source>
</evidence>
<organism evidence="2 3">
    <name type="scientific">Vibrio ponticus</name>
    <dbReference type="NCBI Taxonomy" id="265668"/>
    <lineage>
        <taxon>Bacteria</taxon>
        <taxon>Pseudomonadati</taxon>
        <taxon>Pseudomonadota</taxon>
        <taxon>Gammaproteobacteria</taxon>
        <taxon>Vibrionales</taxon>
        <taxon>Vibrionaceae</taxon>
        <taxon>Vibrio</taxon>
    </lineage>
</organism>
<feature type="region of interest" description="Disordered" evidence="1">
    <location>
        <begin position="72"/>
        <end position="108"/>
    </location>
</feature>
<gene>
    <name evidence="2" type="ORF">EGH82_04110</name>
</gene>
<feature type="compositionally biased region" description="Basic and acidic residues" evidence="1">
    <location>
        <begin position="86"/>
        <end position="100"/>
    </location>
</feature>
<proteinExistence type="predicted"/>
<dbReference type="AlphaFoldDB" id="A0A3N3E572"/>
<evidence type="ECO:0000313" key="2">
    <source>
        <dbReference type="EMBL" id="ROV61749.1"/>
    </source>
</evidence>
<accession>A0A3N3E572</accession>
<evidence type="ECO:0000313" key="3">
    <source>
        <dbReference type="Proteomes" id="UP000278792"/>
    </source>
</evidence>